<reference evidence="7 8" key="1">
    <citation type="submission" date="2009-06" db="EMBL/GenBank/DDBJ databases">
        <title>The Genome Sequence of Loxodonta africana (African elephant).</title>
        <authorList>
            <person name="Di Palma F."/>
            <person name="Heiman D."/>
            <person name="Young S."/>
            <person name="Johnson J."/>
            <person name="Lander E.S."/>
            <person name="Lindblad-Toh K."/>
        </authorList>
    </citation>
    <scope>NUCLEOTIDE SEQUENCE [LARGE SCALE GENOMIC DNA]</scope>
    <source>
        <strain evidence="7 8">Isolate ISIS603380</strain>
    </source>
</reference>
<evidence type="ECO:0000256" key="2">
    <source>
        <dbReference type="ARBA" id="ARBA00016400"/>
    </source>
</evidence>
<evidence type="ECO:0000256" key="4">
    <source>
        <dbReference type="ARBA" id="ARBA00023125"/>
    </source>
</evidence>
<sequence length="121" mass="14093">RLKATVYHTVGYLCKEVALEEETQFSKQTTAAISEVAFRQCKHFANDLEMFASRAKRSTINTNDVKLLAWRRNSLLKYITEKNEEIAWCNLAQKAKKKKKVQNGNQDSRSQQRLEQQQVRS</sequence>
<dbReference type="Pfam" id="PF15630">
    <property type="entry name" value="CENP-S"/>
    <property type="match status" value="1"/>
</dbReference>
<dbReference type="HOGENOM" id="CLU_100369_0_0_1"/>
<evidence type="ECO:0000256" key="6">
    <source>
        <dbReference type="SAM" id="MobiDB-lite"/>
    </source>
</evidence>
<dbReference type="AlphaFoldDB" id="G3U5Z7"/>
<evidence type="ECO:0000313" key="7">
    <source>
        <dbReference type="Ensembl" id="ENSLAFP00000023255.1"/>
    </source>
</evidence>
<dbReference type="Ensembl" id="ENSLAFT00000030659.1">
    <property type="protein sequence ID" value="ENSLAFP00000023255.1"/>
    <property type="gene ID" value="ENSLAFG00000030378.1"/>
</dbReference>
<protein>
    <recommendedName>
        <fullName evidence="2">Centromere protein S</fullName>
    </recommendedName>
</protein>
<dbReference type="PANTHER" id="PTHR22980">
    <property type="entry name" value="CORTISTATIN"/>
    <property type="match status" value="1"/>
</dbReference>
<dbReference type="CDD" id="cd22919">
    <property type="entry name" value="HFD_CENP-S"/>
    <property type="match status" value="1"/>
</dbReference>
<proteinExistence type="inferred from homology"/>
<dbReference type="Gene3D" id="1.10.20.10">
    <property type="entry name" value="Histone, subunit A"/>
    <property type="match status" value="1"/>
</dbReference>
<dbReference type="GO" id="GO:0003677">
    <property type="term" value="F:DNA binding"/>
    <property type="evidence" value="ECO:0007669"/>
    <property type="project" value="UniProtKB-KW"/>
</dbReference>
<evidence type="ECO:0000256" key="3">
    <source>
        <dbReference type="ARBA" id="ARBA00022763"/>
    </source>
</evidence>
<evidence type="ECO:0000256" key="1">
    <source>
        <dbReference type="ARBA" id="ARBA00006612"/>
    </source>
</evidence>
<dbReference type="InParanoid" id="G3U5Z7"/>
<accession>G3U5Z7</accession>
<dbReference type="GO" id="GO:0031297">
    <property type="term" value="P:replication fork processing"/>
    <property type="evidence" value="ECO:0007669"/>
    <property type="project" value="TreeGrafter"/>
</dbReference>
<evidence type="ECO:0000256" key="5">
    <source>
        <dbReference type="ARBA" id="ARBA00023204"/>
    </source>
</evidence>
<dbReference type="InterPro" id="IPR029003">
    <property type="entry name" value="CENP-S/Mhf1"/>
</dbReference>
<comment type="similarity">
    <text evidence="1">Belongs to the TAF9 family. CENP-S/MHF1 subfamily.</text>
</comment>
<dbReference type="GO" id="GO:0003682">
    <property type="term" value="F:chromatin binding"/>
    <property type="evidence" value="ECO:0007669"/>
    <property type="project" value="TreeGrafter"/>
</dbReference>
<dbReference type="SUPFAM" id="SSF47113">
    <property type="entry name" value="Histone-fold"/>
    <property type="match status" value="1"/>
</dbReference>
<dbReference type="Proteomes" id="UP000007646">
    <property type="component" value="Unassembled WGS sequence"/>
</dbReference>
<dbReference type="GO" id="GO:0071821">
    <property type="term" value="C:FANCM-MHF complex"/>
    <property type="evidence" value="ECO:0007669"/>
    <property type="project" value="InterPro"/>
</dbReference>
<dbReference type="eggNOG" id="ENOG502S62X">
    <property type="taxonomic scope" value="Eukaryota"/>
</dbReference>
<dbReference type="GeneTree" id="ENSGT00510000048007"/>
<evidence type="ECO:0000313" key="8">
    <source>
        <dbReference type="Proteomes" id="UP000007646"/>
    </source>
</evidence>
<dbReference type="GO" id="GO:0000712">
    <property type="term" value="P:resolution of meiotic recombination intermediates"/>
    <property type="evidence" value="ECO:0007669"/>
    <property type="project" value="TreeGrafter"/>
</dbReference>
<keyword evidence="8" id="KW-1185">Reference proteome</keyword>
<reference evidence="7" key="2">
    <citation type="submission" date="2025-08" db="UniProtKB">
        <authorList>
            <consortium name="Ensembl"/>
        </authorList>
    </citation>
    <scope>IDENTIFICATION</scope>
    <source>
        <strain evidence="7">Isolate ISIS603380</strain>
    </source>
</reference>
<dbReference type="OMA" id="NEEIAWC"/>
<dbReference type="GO" id="GO:0043240">
    <property type="term" value="C:Fanconi anaemia nuclear complex"/>
    <property type="evidence" value="ECO:0007669"/>
    <property type="project" value="TreeGrafter"/>
</dbReference>
<keyword evidence="4" id="KW-0238">DNA-binding</keyword>
<keyword evidence="3" id="KW-0227">DNA damage</keyword>
<feature type="region of interest" description="Disordered" evidence="6">
    <location>
        <begin position="97"/>
        <end position="121"/>
    </location>
</feature>
<organism evidence="7 8">
    <name type="scientific">Loxodonta africana</name>
    <name type="common">African elephant</name>
    <dbReference type="NCBI Taxonomy" id="9785"/>
    <lineage>
        <taxon>Eukaryota</taxon>
        <taxon>Metazoa</taxon>
        <taxon>Chordata</taxon>
        <taxon>Craniata</taxon>
        <taxon>Vertebrata</taxon>
        <taxon>Euteleostomi</taxon>
        <taxon>Mammalia</taxon>
        <taxon>Eutheria</taxon>
        <taxon>Afrotheria</taxon>
        <taxon>Proboscidea</taxon>
        <taxon>Elephantidae</taxon>
        <taxon>Loxodonta</taxon>
    </lineage>
</organism>
<reference evidence="7" key="3">
    <citation type="submission" date="2025-09" db="UniProtKB">
        <authorList>
            <consortium name="Ensembl"/>
        </authorList>
    </citation>
    <scope>IDENTIFICATION</scope>
    <source>
        <strain evidence="7">Isolate ISIS603380</strain>
    </source>
</reference>
<keyword evidence="5" id="KW-0234">DNA repair</keyword>
<name>G3U5Z7_LOXAF</name>
<dbReference type="InterPro" id="IPR009072">
    <property type="entry name" value="Histone-fold"/>
</dbReference>
<dbReference type="PANTHER" id="PTHR22980:SF0">
    <property type="entry name" value="CENTROMERE PROTEIN S"/>
    <property type="match status" value="1"/>
</dbReference>
<dbReference type="GO" id="GO:0006281">
    <property type="term" value="P:DNA repair"/>
    <property type="evidence" value="ECO:0007669"/>
    <property type="project" value="UniProtKB-KW"/>
</dbReference>
<feature type="compositionally biased region" description="Polar residues" evidence="6">
    <location>
        <begin position="102"/>
        <end position="121"/>
    </location>
</feature>
<dbReference type="GO" id="GO:0046982">
    <property type="term" value="F:protein heterodimerization activity"/>
    <property type="evidence" value="ECO:0007669"/>
    <property type="project" value="InterPro"/>
</dbReference>
<dbReference type="STRING" id="9785.ENSLAFP00000023255"/>